<protein>
    <recommendedName>
        <fullName evidence="7">Rhodopsin domain-containing protein</fullName>
    </recommendedName>
</protein>
<dbReference type="Proteomes" id="UP001152049">
    <property type="component" value="Unassembled WGS sequence"/>
</dbReference>
<keyword evidence="4 6" id="KW-0472">Membrane</keyword>
<accession>A0A9W8VBP1</accession>
<feature type="transmembrane region" description="Helical" evidence="6">
    <location>
        <begin position="146"/>
        <end position="167"/>
    </location>
</feature>
<dbReference type="Pfam" id="PF20684">
    <property type="entry name" value="Fung_rhodopsin"/>
    <property type="match status" value="1"/>
</dbReference>
<keyword evidence="3 6" id="KW-1133">Transmembrane helix</keyword>
<keyword evidence="2 6" id="KW-0812">Transmembrane</keyword>
<dbReference type="PANTHER" id="PTHR33048:SF47">
    <property type="entry name" value="INTEGRAL MEMBRANE PROTEIN-RELATED"/>
    <property type="match status" value="1"/>
</dbReference>
<comment type="similarity">
    <text evidence="5">Belongs to the SAT4 family.</text>
</comment>
<feature type="transmembrane region" description="Helical" evidence="6">
    <location>
        <begin position="21"/>
        <end position="39"/>
    </location>
</feature>
<dbReference type="OrthoDB" id="5421689at2759"/>
<comment type="caution">
    <text evidence="8">The sequence shown here is derived from an EMBL/GenBank/DDBJ whole genome shotgun (WGS) entry which is preliminary data.</text>
</comment>
<dbReference type="EMBL" id="JAOQAZ010000032">
    <property type="protein sequence ID" value="KAJ4249751.1"/>
    <property type="molecule type" value="Genomic_DNA"/>
</dbReference>
<evidence type="ECO:0000313" key="9">
    <source>
        <dbReference type="Proteomes" id="UP001152049"/>
    </source>
</evidence>
<keyword evidence="9" id="KW-1185">Reference proteome</keyword>
<evidence type="ECO:0000256" key="3">
    <source>
        <dbReference type="ARBA" id="ARBA00022989"/>
    </source>
</evidence>
<name>A0A9W8VBP1_9HYPO</name>
<feature type="transmembrane region" description="Helical" evidence="6">
    <location>
        <begin position="179"/>
        <end position="201"/>
    </location>
</feature>
<comment type="subcellular location">
    <subcellularLocation>
        <location evidence="1">Membrane</location>
        <topology evidence="1">Multi-pass membrane protein</topology>
    </subcellularLocation>
</comment>
<dbReference type="AlphaFoldDB" id="A0A9W8VBP1"/>
<dbReference type="InterPro" id="IPR052337">
    <property type="entry name" value="SAT4-like"/>
</dbReference>
<reference evidence="8" key="1">
    <citation type="submission" date="2022-09" db="EMBL/GenBank/DDBJ databases">
        <title>Fusarium specimens isolated from Avocado Roots.</title>
        <authorList>
            <person name="Stajich J."/>
            <person name="Roper C."/>
            <person name="Heimlech-Rivalta G."/>
        </authorList>
    </citation>
    <scope>NUCLEOTIDE SEQUENCE</scope>
    <source>
        <strain evidence="8">CF00136</strain>
    </source>
</reference>
<dbReference type="PANTHER" id="PTHR33048">
    <property type="entry name" value="PTH11-LIKE INTEGRAL MEMBRANE PROTEIN (AFU_ORTHOLOGUE AFUA_5G11245)"/>
    <property type="match status" value="1"/>
</dbReference>
<organism evidence="8 9">
    <name type="scientific">Fusarium torreyae</name>
    <dbReference type="NCBI Taxonomy" id="1237075"/>
    <lineage>
        <taxon>Eukaryota</taxon>
        <taxon>Fungi</taxon>
        <taxon>Dikarya</taxon>
        <taxon>Ascomycota</taxon>
        <taxon>Pezizomycotina</taxon>
        <taxon>Sordariomycetes</taxon>
        <taxon>Hypocreomycetidae</taxon>
        <taxon>Hypocreales</taxon>
        <taxon>Nectriaceae</taxon>
        <taxon>Fusarium</taxon>
    </lineage>
</organism>
<sequence length="347" mass="39569">MRVLARRMTKQTWWFDDYFCVSAFLFASTYNSVVIVWAKEWYLGRMLHENLPPYVRGGIITHGGLLMLICEYCYTFSIASSKFTILLLYWRLFEHSKIRLPIQIMLAVTTLWTLLRIFMVSLQCIPLTFFWDKSVDGYCGIDASKFFFGTVLTHFAMDVVILILPMIEVGSLRLRLGQKLAVIGLFLIGALVCLASVFVLVESINYDENSSQMPHDTALNFVWGGIEINIAIVSACVPLLRPIIAIILPTSFLSSYGSSHPISYATRSRPIKLTSIRTHKEKEEDDSSSIQKLAVGVEPPQIVVFSHPRSSRSYSSGDHDLTEIRVRNELVIEMEQLTPDLQRRRQN</sequence>
<evidence type="ECO:0000256" key="4">
    <source>
        <dbReference type="ARBA" id="ARBA00023136"/>
    </source>
</evidence>
<evidence type="ECO:0000256" key="6">
    <source>
        <dbReference type="SAM" id="Phobius"/>
    </source>
</evidence>
<feature type="domain" description="Rhodopsin" evidence="7">
    <location>
        <begin position="1"/>
        <end position="244"/>
    </location>
</feature>
<evidence type="ECO:0000313" key="8">
    <source>
        <dbReference type="EMBL" id="KAJ4249751.1"/>
    </source>
</evidence>
<evidence type="ECO:0000256" key="5">
    <source>
        <dbReference type="ARBA" id="ARBA00038359"/>
    </source>
</evidence>
<dbReference type="GO" id="GO:0016020">
    <property type="term" value="C:membrane"/>
    <property type="evidence" value="ECO:0007669"/>
    <property type="project" value="UniProtKB-SubCell"/>
</dbReference>
<evidence type="ECO:0000256" key="1">
    <source>
        <dbReference type="ARBA" id="ARBA00004141"/>
    </source>
</evidence>
<feature type="transmembrane region" description="Helical" evidence="6">
    <location>
        <begin position="221"/>
        <end position="240"/>
    </location>
</feature>
<feature type="transmembrane region" description="Helical" evidence="6">
    <location>
        <begin position="104"/>
        <end position="131"/>
    </location>
</feature>
<evidence type="ECO:0000259" key="7">
    <source>
        <dbReference type="Pfam" id="PF20684"/>
    </source>
</evidence>
<evidence type="ECO:0000256" key="2">
    <source>
        <dbReference type="ARBA" id="ARBA00022692"/>
    </source>
</evidence>
<feature type="transmembrane region" description="Helical" evidence="6">
    <location>
        <begin position="59"/>
        <end position="92"/>
    </location>
</feature>
<dbReference type="InterPro" id="IPR049326">
    <property type="entry name" value="Rhodopsin_dom_fungi"/>
</dbReference>
<gene>
    <name evidence="8" type="ORF">NW762_012092</name>
</gene>
<proteinExistence type="inferred from homology"/>